<evidence type="ECO:0000313" key="2">
    <source>
        <dbReference type="Proteomes" id="UP000235914"/>
    </source>
</evidence>
<gene>
    <name evidence="1" type="ORF">CXU09_08510</name>
</gene>
<dbReference type="AlphaFoldDB" id="A0AAP8NL20"/>
<dbReference type="GO" id="GO:0050660">
    <property type="term" value="F:flavin adenine dinucleotide binding"/>
    <property type="evidence" value="ECO:0007669"/>
    <property type="project" value="TreeGrafter"/>
</dbReference>
<reference evidence="1 2" key="1">
    <citation type="journal article" date="2017" name="BMC Genomics">
        <title>Genome sequencing of 39 Akkermansia muciniphila isolates reveals its population structure, genomic and functional diverisity, and global distribution in mammalian gut microbiotas.</title>
        <authorList>
            <person name="Guo X."/>
            <person name="Li S."/>
            <person name="Zhang J."/>
            <person name="Wu F."/>
            <person name="Li X."/>
            <person name="Wu D."/>
            <person name="Zhang M."/>
            <person name="Ou Z."/>
            <person name="Jie Z."/>
            <person name="Yan Q."/>
            <person name="Li P."/>
            <person name="Yi J."/>
            <person name="Peng Y."/>
        </authorList>
    </citation>
    <scope>NUCLEOTIDE SEQUENCE [LARGE SCALE GENOMIC DNA]</scope>
    <source>
        <strain evidence="1 2">GP43</strain>
    </source>
</reference>
<dbReference type="PANTHER" id="PTHR21197:SF0">
    <property type="entry name" value="UDP-GALACTOPYRANOSE MUTASE"/>
    <property type="match status" value="1"/>
</dbReference>
<dbReference type="RefSeq" id="WP_102735816.1">
    <property type="nucleotide sequence ID" value="NZ_PJKN01000004.1"/>
</dbReference>
<dbReference type="PANTHER" id="PTHR21197">
    <property type="entry name" value="UDP-GALACTOPYRANOSE MUTASE"/>
    <property type="match status" value="1"/>
</dbReference>
<dbReference type="InterPro" id="IPR036188">
    <property type="entry name" value="FAD/NAD-bd_sf"/>
</dbReference>
<evidence type="ECO:0000313" key="1">
    <source>
        <dbReference type="EMBL" id="PNC56103.1"/>
    </source>
</evidence>
<dbReference type="GO" id="GO:0005829">
    <property type="term" value="C:cytosol"/>
    <property type="evidence" value="ECO:0007669"/>
    <property type="project" value="TreeGrafter"/>
</dbReference>
<dbReference type="SUPFAM" id="SSF51971">
    <property type="entry name" value="Nucleotide-binding domain"/>
    <property type="match status" value="1"/>
</dbReference>
<sequence>MMKYAVIGAGVSGLSMAGMLLKKGHEVVVYERDSRPGGLIKCTEVQGNLYHRVGGHVFNSRRQEVLDWFWSRFDKERDFVSARRRAVISLEGGAVVDYPIENHLDQFPEAVRSSIVHELLELYRNPPAEPRSLGEFFLNRFGKTLNSLYFTPYNNKVWRQDISQIAMDWLEDKLPMPSVAEILLNNIGHINESAMVHSSFFYAKNGGSQFLADTLARGLKVRYRQEAVNILPKDGKWLVQGELFDRVVFTGNVRQLGDCFPCMDELRPFFPRISELRSHGTTSVLCRISPNDYSWIYTPSPSHRSHRIICTGNFSRNNNNGDITTATIEFSEQMTEGEISRQLELIPFSPVYLAHHWEEYTYPVQDASSRTLIRELKECLEPKGIYLLGRFAEWEYYNMDAAMGAALDLDKRLAAEQMTRG</sequence>
<dbReference type="EMBL" id="PJKN01000004">
    <property type="protein sequence ID" value="PNC56103.1"/>
    <property type="molecule type" value="Genomic_DNA"/>
</dbReference>
<dbReference type="Pfam" id="PF13450">
    <property type="entry name" value="NAD_binding_8"/>
    <property type="match status" value="1"/>
</dbReference>
<proteinExistence type="predicted"/>
<name>A0AAP8NL20_9BACT</name>
<dbReference type="GO" id="GO:0008767">
    <property type="term" value="F:UDP-galactopyranose mutase activity"/>
    <property type="evidence" value="ECO:0007669"/>
    <property type="project" value="TreeGrafter"/>
</dbReference>
<protein>
    <submittedName>
        <fullName evidence="1">UDP-galactopyranose mutase</fullName>
    </submittedName>
</protein>
<dbReference type="Proteomes" id="UP000235914">
    <property type="component" value="Unassembled WGS sequence"/>
</dbReference>
<organism evidence="1 2">
    <name type="scientific">Akkermansia muciniphila</name>
    <dbReference type="NCBI Taxonomy" id="239935"/>
    <lineage>
        <taxon>Bacteria</taxon>
        <taxon>Pseudomonadati</taxon>
        <taxon>Verrucomicrobiota</taxon>
        <taxon>Verrucomicrobiia</taxon>
        <taxon>Verrucomicrobiales</taxon>
        <taxon>Akkermansiaceae</taxon>
        <taxon>Akkermansia</taxon>
    </lineage>
</organism>
<dbReference type="PRINTS" id="PR00419">
    <property type="entry name" value="ADXRDTASE"/>
</dbReference>
<accession>A0AAP8NL20</accession>
<dbReference type="Gene3D" id="3.50.50.60">
    <property type="entry name" value="FAD/NAD(P)-binding domain"/>
    <property type="match status" value="1"/>
</dbReference>
<comment type="caution">
    <text evidence="1">The sequence shown here is derived from an EMBL/GenBank/DDBJ whole genome shotgun (WGS) entry which is preliminary data.</text>
</comment>